<dbReference type="Pfam" id="PF04658">
    <property type="entry name" value="TAFII55_N"/>
    <property type="match status" value="1"/>
</dbReference>
<evidence type="ECO:0000256" key="1">
    <source>
        <dbReference type="ARBA" id="ARBA00004123"/>
    </source>
</evidence>
<dbReference type="SMART" id="SM01370">
    <property type="entry name" value="TAFII55_N"/>
    <property type="match status" value="1"/>
</dbReference>
<evidence type="ECO:0000259" key="6">
    <source>
        <dbReference type="SMART" id="SM01370"/>
    </source>
</evidence>
<dbReference type="PANTHER" id="PTHR12228">
    <property type="entry name" value="TRANSCRIPTION INITIATION FACTOR TFIID 55 KD SUBUNIT-RELATED"/>
    <property type="match status" value="1"/>
</dbReference>
<organism evidence="7 8">
    <name type="scientific">Bonamia ostreae</name>
    <dbReference type="NCBI Taxonomy" id="126728"/>
    <lineage>
        <taxon>Eukaryota</taxon>
        <taxon>Sar</taxon>
        <taxon>Rhizaria</taxon>
        <taxon>Endomyxa</taxon>
        <taxon>Ascetosporea</taxon>
        <taxon>Haplosporida</taxon>
        <taxon>Bonamia</taxon>
    </lineage>
</organism>
<comment type="subcellular location">
    <subcellularLocation>
        <location evidence="1">Nucleus</location>
    </subcellularLocation>
</comment>
<evidence type="ECO:0000256" key="4">
    <source>
        <dbReference type="ARBA" id="ARBA00023163"/>
    </source>
</evidence>
<keyword evidence="5" id="KW-0539">Nucleus</keyword>
<reference evidence="7 8" key="1">
    <citation type="journal article" date="2024" name="BMC Biol.">
        <title>Comparative genomics of Ascetosporea gives new insight into the evolutionary basis for animal parasitism in Rhizaria.</title>
        <authorList>
            <person name="Hiltunen Thoren M."/>
            <person name="Onut-Brannstrom I."/>
            <person name="Alfjorden A."/>
            <person name="Peckova H."/>
            <person name="Swords F."/>
            <person name="Hooper C."/>
            <person name="Holzer A.S."/>
            <person name="Bass D."/>
            <person name="Burki F."/>
        </authorList>
    </citation>
    <scope>NUCLEOTIDE SEQUENCE [LARGE SCALE GENOMIC DNA]</scope>
    <source>
        <strain evidence="7">20-A016</strain>
    </source>
</reference>
<name>A0ABV2APT3_9EUKA</name>
<comment type="caution">
    <text evidence="7">The sequence shown here is derived from an EMBL/GenBank/DDBJ whole genome shotgun (WGS) entry which is preliminary data.</text>
</comment>
<keyword evidence="3" id="KW-0805">Transcription regulation</keyword>
<dbReference type="InterPro" id="IPR006751">
    <property type="entry name" value="TAFII55_prot_cons_reg"/>
</dbReference>
<evidence type="ECO:0000256" key="5">
    <source>
        <dbReference type="ARBA" id="ARBA00023242"/>
    </source>
</evidence>
<dbReference type="InterPro" id="IPR037817">
    <property type="entry name" value="TAF7"/>
</dbReference>
<evidence type="ECO:0000313" key="8">
    <source>
        <dbReference type="Proteomes" id="UP001439008"/>
    </source>
</evidence>
<accession>A0ABV2APT3</accession>
<gene>
    <name evidence="7" type="primary">TAF7</name>
    <name evidence="7" type="ORF">MHBO_002995</name>
</gene>
<evidence type="ECO:0000256" key="2">
    <source>
        <dbReference type="ARBA" id="ARBA00009368"/>
    </source>
</evidence>
<comment type="similarity">
    <text evidence="2">Belongs to the TAF7 family.</text>
</comment>
<feature type="non-terminal residue" evidence="7">
    <location>
        <position position="181"/>
    </location>
</feature>
<keyword evidence="4" id="KW-0804">Transcription</keyword>
<keyword evidence="8" id="KW-1185">Reference proteome</keyword>
<protein>
    <submittedName>
        <fullName evidence="7">Transcription initiation factor TFIID subunit 7</fullName>
    </submittedName>
</protein>
<dbReference type="Proteomes" id="UP001439008">
    <property type="component" value="Unassembled WGS sequence"/>
</dbReference>
<feature type="domain" description="TAFII55 protein conserved region" evidence="6">
    <location>
        <begin position="2"/>
        <end position="161"/>
    </location>
</feature>
<evidence type="ECO:0000256" key="3">
    <source>
        <dbReference type="ARBA" id="ARBA00023015"/>
    </source>
</evidence>
<evidence type="ECO:0000313" key="7">
    <source>
        <dbReference type="EMBL" id="MES1921461.1"/>
    </source>
</evidence>
<dbReference type="EMBL" id="JBDODL010001373">
    <property type="protein sequence ID" value="MES1921461.1"/>
    <property type="molecule type" value="Genomic_DNA"/>
</dbReference>
<dbReference type="PANTHER" id="PTHR12228:SF0">
    <property type="entry name" value="TATA-BOX BINDING PROTEIN ASSOCIATED FACTOR 7"/>
    <property type="match status" value="1"/>
</dbReference>
<sequence>MAEQQIILRLPENLAKNAQKEFAKTENPINKKETEKPFILKSEGNKNRIFRVKLWGKFYPAVLYDLPCHIDSQKRGKGDVFYKSGDISQILKVYPSDWDGKDLESVDNRLQNNDFGKNGGKKRISFKLADGISPPTQSIRHSYNFPKVCNCDIPIKHSAETAPALCSDCGVFYVFMLFFAV</sequence>
<proteinExistence type="inferred from homology"/>